<name>A0A3D9H662_9FLAO</name>
<dbReference type="OrthoDB" id="1376705at2"/>
<dbReference type="AlphaFoldDB" id="A0A3D9H662"/>
<keyword evidence="2" id="KW-1185">Reference proteome</keyword>
<comment type="caution">
    <text evidence="1">The sequence shown here is derived from an EMBL/GenBank/DDBJ whole genome shotgun (WGS) entry which is preliminary data.</text>
</comment>
<dbReference type="EMBL" id="QRDX01000009">
    <property type="protein sequence ID" value="RED44993.1"/>
    <property type="molecule type" value="Genomic_DNA"/>
</dbReference>
<dbReference type="Proteomes" id="UP000256629">
    <property type="component" value="Unassembled WGS sequence"/>
</dbReference>
<proteinExistence type="predicted"/>
<organism evidence="1 2">
    <name type="scientific">Seonamhaeicola aphaedonensis</name>
    <dbReference type="NCBI Taxonomy" id="1461338"/>
    <lineage>
        <taxon>Bacteria</taxon>
        <taxon>Pseudomonadati</taxon>
        <taxon>Bacteroidota</taxon>
        <taxon>Flavobacteriia</taxon>
        <taxon>Flavobacteriales</taxon>
        <taxon>Flavobacteriaceae</taxon>
    </lineage>
</organism>
<evidence type="ECO:0000313" key="2">
    <source>
        <dbReference type="Proteomes" id="UP000256629"/>
    </source>
</evidence>
<sequence length="99" mass="11708">MEKVIFINEPEKSIEEIQSLIKIVYNGFMALAMDYGYYVKNTFGSAKDGKHEIFELRDSINYRIRSANLHFYLLIDRKFFIEHRFAKMLKNPLPLTGII</sequence>
<protein>
    <submittedName>
        <fullName evidence="1">Uncharacterized protein</fullName>
    </submittedName>
</protein>
<evidence type="ECO:0000313" key="1">
    <source>
        <dbReference type="EMBL" id="RED44993.1"/>
    </source>
</evidence>
<gene>
    <name evidence="1" type="ORF">DFQ02_109110</name>
</gene>
<accession>A0A3D9H662</accession>
<dbReference type="RefSeq" id="WP_116525073.1">
    <property type="nucleotide sequence ID" value="NZ_QRDX01000009.1"/>
</dbReference>
<reference evidence="1 2" key="1">
    <citation type="submission" date="2018-07" db="EMBL/GenBank/DDBJ databases">
        <title>Genomic Encyclopedia of Type Strains, Phase III (KMG-III): the genomes of soil and plant-associated and newly described type strains.</title>
        <authorList>
            <person name="Whitman W."/>
        </authorList>
    </citation>
    <scope>NUCLEOTIDE SEQUENCE [LARGE SCALE GENOMIC DNA]</scope>
    <source>
        <strain evidence="1 2">CECT 8487</strain>
    </source>
</reference>